<keyword evidence="2 5" id="KW-0812">Transmembrane</keyword>
<gene>
    <name evidence="6" type="ORF">H696_04643</name>
</gene>
<evidence type="ECO:0000256" key="5">
    <source>
        <dbReference type="SAM" id="Phobius"/>
    </source>
</evidence>
<dbReference type="EMBL" id="KB932207">
    <property type="protein sequence ID" value="KCV69226.1"/>
    <property type="molecule type" value="Genomic_DNA"/>
</dbReference>
<dbReference type="PANTHER" id="PTHR15371">
    <property type="entry name" value="TIM23"/>
    <property type="match status" value="1"/>
</dbReference>
<evidence type="ECO:0000256" key="1">
    <source>
        <dbReference type="ARBA" id="ARBA00004141"/>
    </source>
</evidence>
<evidence type="ECO:0008006" key="8">
    <source>
        <dbReference type="Google" id="ProtNLM"/>
    </source>
</evidence>
<dbReference type="AlphaFoldDB" id="A0A058Z513"/>
<keyword evidence="3 5" id="KW-1133">Transmembrane helix</keyword>
<feature type="transmembrane region" description="Helical" evidence="5">
    <location>
        <begin position="153"/>
        <end position="175"/>
    </location>
</feature>
<dbReference type="GO" id="GO:0008320">
    <property type="term" value="F:protein transmembrane transporter activity"/>
    <property type="evidence" value="ECO:0007669"/>
    <property type="project" value="TreeGrafter"/>
</dbReference>
<keyword evidence="7" id="KW-1185">Reference proteome</keyword>
<dbReference type="InterPro" id="IPR045238">
    <property type="entry name" value="Tim23-like"/>
</dbReference>
<dbReference type="GO" id="GO:0030150">
    <property type="term" value="P:protein import into mitochondrial matrix"/>
    <property type="evidence" value="ECO:0007669"/>
    <property type="project" value="TreeGrafter"/>
</dbReference>
<feature type="transmembrane region" description="Helical" evidence="5">
    <location>
        <begin position="51"/>
        <end position="72"/>
    </location>
</feature>
<dbReference type="OMA" id="DNDNIWS"/>
<proteinExistence type="predicted"/>
<dbReference type="OrthoDB" id="159299at2759"/>
<accession>A0A058Z513</accession>
<evidence type="ECO:0000256" key="4">
    <source>
        <dbReference type="ARBA" id="ARBA00023136"/>
    </source>
</evidence>
<evidence type="ECO:0000313" key="7">
    <source>
        <dbReference type="Proteomes" id="UP000030693"/>
    </source>
</evidence>
<sequence length="182" mass="19743">MAYNYNSGSGRNNYYNVDYDSHGSSGYKPEVLFEDEFVPGQGKRLSWNDKLFFGTGYMYLIGLGIGGTWGAVEGFRYGTSLPQTGRSLLVNATLNGITRRGPFLGNNMAVVGFSFAAIDTMLDYATGEQSHTNRIIAGGLTGLLLRSLSGPRVALTSGAIGLALGTAFTFIRPAFEETFYRR</sequence>
<organism evidence="6">
    <name type="scientific">Fonticula alba</name>
    <name type="common">Slime mold</name>
    <dbReference type="NCBI Taxonomy" id="691883"/>
    <lineage>
        <taxon>Eukaryota</taxon>
        <taxon>Rotosphaerida</taxon>
        <taxon>Fonticulaceae</taxon>
        <taxon>Fonticula</taxon>
    </lineage>
</organism>
<dbReference type="GeneID" id="20529368"/>
<evidence type="ECO:0000313" key="6">
    <source>
        <dbReference type="EMBL" id="KCV69226.1"/>
    </source>
</evidence>
<name>A0A058Z513_FONAL</name>
<dbReference type="Pfam" id="PF02466">
    <property type="entry name" value="Tim17"/>
    <property type="match status" value="1"/>
</dbReference>
<dbReference type="STRING" id="691883.A0A058Z513"/>
<comment type="subcellular location">
    <subcellularLocation>
        <location evidence="1">Membrane</location>
        <topology evidence="1">Multi-pass membrane protein</topology>
    </subcellularLocation>
</comment>
<evidence type="ECO:0000256" key="2">
    <source>
        <dbReference type="ARBA" id="ARBA00022692"/>
    </source>
</evidence>
<evidence type="ECO:0000256" key="3">
    <source>
        <dbReference type="ARBA" id="ARBA00022989"/>
    </source>
</evidence>
<keyword evidence="4 5" id="KW-0472">Membrane</keyword>
<reference evidence="6" key="1">
    <citation type="submission" date="2013-04" db="EMBL/GenBank/DDBJ databases">
        <title>The Genome Sequence of Fonticula alba ATCC 38817.</title>
        <authorList>
            <consortium name="The Broad Institute Genomics Platform"/>
            <person name="Russ C."/>
            <person name="Cuomo C."/>
            <person name="Burger G."/>
            <person name="Gray M.W."/>
            <person name="Holland P.W.H."/>
            <person name="King N."/>
            <person name="Lang F.B.F."/>
            <person name="Roger A.J."/>
            <person name="Ruiz-Trillo I."/>
            <person name="Brown M."/>
            <person name="Walker B."/>
            <person name="Young S."/>
            <person name="Zeng Q."/>
            <person name="Gargeya S."/>
            <person name="Fitzgerald M."/>
            <person name="Haas B."/>
            <person name="Abouelleil A."/>
            <person name="Allen A.W."/>
            <person name="Alvarado L."/>
            <person name="Arachchi H.M."/>
            <person name="Berlin A.M."/>
            <person name="Chapman S.B."/>
            <person name="Gainer-Dewar J."/>
            <person name="Goldberg J."/>
            <person name="Griggs A."/>
            <person name="Gujja S."/>
            <person name="Hansen M."/>
            <person name="Howarth C."/>
            <person name="Imamovic A."/>
            <person name="Ireland A."/>
            <person name="Larimer J."/>
            <person name="McCowan C."/>
            <person name="Murphy C."/>
            <person name="Pearson M."/>
            <person name="Poon T.W."/>
            <person name="Priest M."/>
            <person name="Roberts A."/>
            <person name="Saif S."/>
            <person name="Shea T."/>
            <person name="Sisk P."/>
            <person name="Sykes S."/>
            <person name="Wortman J."/>
            <person name="Nusbaum C."/>
            <person name="Birren B."/>
        </authorList>
    </citation>
    <scope>NUCLEOTIDE SEQUENCE [LARGE SCALE GENOMIC DNA]</scope>
    <source>
        <strain evidence="6">ATCC 38817</strain>
    </source>
</reference>
<dbReference type="Proteomes" id="UP000030693">
    <property type="component" value="Unassembled WGS sequence"/>
</dbReference>
<protein>
    <recommendedName>
        <fullName evidence="8">Mitochondrial import inner membrane translocase subunit TIM23</fullName>
    </recommendedName>
</protein>
<dbReference type="GO" id="GO:0005744">
    <property type="term" value="C:TIM23 mitochondrial import inner membrane translocase complex"/>
    <property type="evidence" value="ECO:0007669"/>
    <property type="project" value="TreeGrafter"/>
</dbReference>
<dbReference type="PANTHER" id="PTHR15371:SF0">
    <property type="entry name" value="SD19278P"/>
    <property type="match status" value="1"/>
</dbReference>
<dbReference type="eggNOG" id="KOG3324">
    <property type="taxonomic scope" value="Eukaryota"/>
</dbReference>
<dbReference type="RefSeq" id="XP_009496797.1">
    <property type="nucleotide sequence ID" value="XM_009498522.1"/>
</dbReference>